<keyword evidence="5 6" id="KW-0472">Membrane</keyword>
<dbReference type="PANTHER" id="PTHR37693">
    <property type="entry name" value="PHOSPHATIDYLGLYCEROL LYSYLTRANSFERASE"/>
    <property type="match status" value="1"/>
</dbReference>
<dbReference type="GO" id="GO:0005886">
    <property type="term" value="C:plasma membrane"/>
    <property type="evidence" value="ECO:0007669"/>
    <property type="project" value="UniProtKB-SubCell"/>
</dbReference>
<gene>
    <name evidence="7" type="ORF">ENF18_01505</name>
</gene>
<feature type="transmembrane region" description="Helical" evidence="6">
    <location>
        <begin position="12"/>
        <end position="30"/>
    </location>
</feature>
<feature type="transmembrane region" description="Helical" evidence="6">
    <location>
        <begin position="81"/>
        <end position="107"/>
    </location>
</feature>
<evidence type="ECO:0000256" key="4">
    <source>
        <dbReference type="ARBA" id="ARBA00022989"/>
    </source>
</evidence>
<evidence type="ECO:0000256" key="6">
    <source>
        <dbReference type="SAM" id="Phobius"/>
    </source>
</evidence>
<evidence type="ECO:0000313" key="7">
    <source>
        <dbReference type="EMBL" id="HDI82451.1"/>
    </source>
</evidence>
<sequence length="246" mass="28023">MLTKNTAKGLRIFLILVVITITLILVFTVTEETVSALKKIKWIYLFSSIILLLAYVLLEAIRIELLSKTISGHFIRFSSSVLFIFCGAFLSAVTPFQAGGAPVQMYILKKEGMEWDKILTLLLMRGILYILSAFLLSIIFIKDFLSSTPYSIGMLSWYAVITYAVIFGLLIILLSKPVALKRFFFRISMPRGRRTRLTYILLPVSRVSHGMVKTFKTMWSDKPLHIIGLIFFTSLVYLPDHSIAYM</sequence>
<organism evidence="7">
    <name type="scientific">candidate division WOR-3 bacterium</name>
    <dbReference type="NCBI Taxonomy" id="2052148"/>
    <lineage>
        <taxon>Bacteria</taxon>
        <taxon>Bacteria division WOR-3</taxon>
    </lineage>
</organism>
<feature type="transmembrane region" description="Helical" evidence="6">
    <location>
        <begin position="156"/>
        <end position="175"/>
    </location>
</feature>
<keyword evidence="3 6" id="KW-0812">Transmembrane</keyword>
<comment type="caution">
    <text evidence="7">The sequence shown here is derived from an EMBL/GenBank/DDBJ whole genome shotgun (WGS) entry which is preliminary data.</text>
</comment>
<feature type="non-terminal residue" evidence="7">
    <location>
        <position position="246"/>
    </location>
</feature>
<dbReference type="PANTHER" id="PTHR37693:SF1">
    <property type="entry name" value="INTEGRAL MEMBRANE PROTEIN"/>
    <property type="match status" value="1"/>
</dbReference>
<name>A0A7C0ZBT8_UNCW3</name>
<feature type="transmembrane region" description="Helical" evidence="6">
    <location>
        <begin position="224"/>
        <end position="240"/>
    </location>
</feature>
<proteinExistence type="predicted"/>
<dbReference type="Pfam" id="PF03706">
    <property type="entry name" value="LPG_synthase_TM"/>
    <property type="match status" value="1"/>
</dbReference>
<dbReference type="NCBIfam" id="TIGR00374">
    <property type="entry name" value="flippase-like domain"/>
    <property type="match status" value="1"/>
</dbReference>
<evidence type="ECO:0000256" key="5">
    <source>
        <dbReference type="ARBA" id="ARBA00023136"/>
    </source>
</evidence>
<feature type="transmembrane region" description="Helical" evidence="6">
    <location>
        <begin position="119"/>
        <end position="141"/>
    </location>
</feature>
<comment type="subcellular location">
    <subcellularLocation>
        <location evidence="1">Cell membrane</location>
        <topology evidence="1">Multi-pass membrane protein</topology>
    </subcellularLocation>
</comment>
<accession>A0A7C0ZBT8</accession>
<reference evidence="7" key="1">
    <citation type="journal article" date="2020" name="mSystems">
        <title>Genome- and Community-Level Interaction Insights into Carbon Utilization and Element Cycling Functions of Hydrothermarchaeota in Hydrothermal Sediment.</title>
        <authorList>
            <person name="Zhou Z."/>
            <person name="Liu Y."/>
            <person name="Xu W."/>
            <person name="Pan J."/>
            <person name="Luo Z.H."/>
            <person name="Li M."/>
        </authorList>
    </citation>
    <scope>NUCLEOTIDE SEQUENCE [LARGE SCALE GENOMIC DNA]</scope>
    <source>
        <strain evidence="7">HyVt-102</strain>
    </source>
</reference>
<dbReference type="AlphaFoldDB" id="A0A7C0ZBT8"/>
<dbReference type="InterPro" id="IPR022791">
    <property type="entry name" value="L-PG_synthase/AglD"/>
</dbReference>
<evidence type="ECO:0000256" key="2">
    <source>
        <dbReference type="ARBA" id="ARBA00022475"/>
    </source>
</evidence>
<evidence type="ECO:0000256" key="1">
    <source>
        <dbReference type="ARBA" id="ARBA00004651"/>
    </source>
</evidence>
<dbReference type="EMBL" id="DQWE01000066">
    <property type="protein sequence ID" value="HDI82451.1"/>
    <property type="molecule type" value="Genomic_DNA"/>
</dbReference>
<dbReference type="Proteomes" id="UP000885847">
    <property type="component" value="Unassembled WGS sequence"/>
</dbReference>
<evidence type="ECO:0000256" key="3">
    <source>
        <dbReference type="ARBA" id="ARBA00022692"/>
    </source>
</evidence>
<feature type="transmembrane region" description="Helical" evidence="6">
    <location>
        <begin position="42"/>
        <end position="61"/>
    </location>
</feature>
<keyword evidence="4 6" id="KW-1133">Transmembrane helix</keyword>
<protein>
    <submittedName>
        <fullName evidence="7">Flippase-like domain-containing protein</fullName>
    </submittedName>
</protein>
<keyword evidence="2" id="KW-1003">Cell membrane</keyword>